<proteinExistence type="predicted"/>
<name>A0A6P8JCQ0_ACTTE</name>
<organism evidence="1 2">
    <name type="scientific">Actinia tenebrosa</name>
    <name type="common">Australian red waratah sea anemone</name>
    <dbReference type="NCBI Taxonomy" id="6105"/>
    <lineage>
        <taxon>Eukaryota</taxon>
        <taxon>Metazoa</taxon>
        <taxon>Cnidaria</taxon>
        <taxon>Anthozoa</taxon>
        <taxon>Hexacorallia</taxon>
        <taxon>Actiniaria</taxon>
        <taxon>Actiniidae</taxon>
        <taxon>Actinia</taxon>
    </lineage>
</organism>
<gene>
    <name evidence="2" type="primary">LOC116308118</name>
</gene>
<dbReference type="InterPro" id="IPR025048">
    <property type="entry name" value="DUF3987"/>
</dbReference>
<dbReference type="InParanoid" id="A0A6P8JCQ0"/>
<sequence length="440" mass="48970">MSNPILRLSCQSEATWASFHQRVSSIPYDYFKLFPEPVFNFLKHKAYSMGSSLGYLVPSLLTSTAYLLANKDASLMISNHLQPINLFMMFVGYPGTGKSPAVESVLKGLKNMDCINAETLISTTTSSGLVKTLSKQGRALLASPELFDVLNKLLKNDEDNASGNVQLLCKLWSGEGSSYHFATESTREINSNTTFSILGATQIQNAATVLYRMDKGHGLIDRFLFTVPFALKPTPQEEEQSIEYLNNQTFKDFDRLFTEIEQMHHNITRTYTLSNAAMDIYKALKTQHVHEVNEAIKNGDIPPKSKSYDLVARLAIPIHVITACVTSLLQQNDQMTCSEEINEDIYRKSMAYVDYLHSQKAMFTEFIHSILNNAKESTKPQPTASEIQSAILKFSGPLVTFQAISKSLRTKAYVSISGGVTSGILVKNTTILEALLTILQ</sequence>
<evidence type="ECO:0000313" key="1">
    <source>
        <dbReference type="Proteomes" id="UP000515163"/>
    </source>
</evidence>
<reference evidence="2" key="1">
    <citation type="submission" date="2025-08" db="UniProtKB">
        <authorList>
            <consortium name="RefSeq"/>
        </authorList>
    </citation>
    <scope>IDENTIFICATION</scope>
    <source>
        <tissue evidence="2">Tentacle</tissue>
    </source>
</reference>
<dbReference type="KEGG" id="aten:116308118"/>
<keyword evidence="1" id="KW-1185">Reference proteome</keyword>
<evidence type="ECO:0000313" key="2">
    <source>
        <dbReference type="RefSeq" id="XP_031574350.1"/>
    </source>
</evidence>
<dbReference type="GeneID" id="116308118"/>
<dbReference type="AlphaFoldDB" id="A0A6P8JCQ0"/>
<dbReference type="RefSeq" id="XP_031574350.1">
    <property type="nucleotide sequence ID" value="XM_031718490.1"/>
</dbReference>
<accession>A0A6P8JCQ0</accession>
<protein>
    <submittedName>
        <fullName evidence="2">Uncharacterized protein LOC116308118</fullName>
    </submittedName>
</protein>
<dbReference type="Proteomes" id="UP000515163">
    <property type="component" value="Unplaced"/>
</dbReference>
<dbReference type="Pfam" id="PF13148">
    <property type="entry name" value="DUF3987"/>
    <property type="match status" value="1"/>
</dbReference>
<dbReference type="OrthoDB" id="5972005at2759"/>